<proteinExistence type="predicted"/>
<evidence type="ECO:0000313" key="1">
    <source>
        <dbReference type="EMBL" id="SBT11056.1"/>
    </source>
</evidence>
<keyword evidence="2" id="KW-1185">Reference proteome</keyword>
<dbReference type="AlphaFoldDB" id="A0A1A8Y281"/>
<dbReference type="Proteomes" id="UP000199600">
    <property type="component" value="Unassembled WGS sequence"/>
</dbReference>
<reference evidence="1 2" key="1">
    <citation type="submission" date="2016-06" db="EMBL/GenBank/DDBJ databases">
        <authorList>
            <person name="Kjaerup R.B."/>
            <person name="Dalgaard T.S."/>
            <person name="Juul-Madsen H.R."/>
        </authorList>
    </citation>
    <scope>NUCLEOTIDE SEQUENCE [LARGE SCALE GENOMIC DNA]</scope>
    <source>
        <strain evidence="1">2</strain>
    </source>
</reference>
<gene>
    <name evidence="1" type="ORF">PROAA_860014</name>
</gene>
<accession>A0A1A8Y281</accession>
<sequence length="88" mass="9876">MVSDFCESVKTILGENNLTTGLHEKYFRATPDSVAVVDDHHFDATQVRSVGQFFPPGCPSFLILRALIKSDGMANTSLIFRRYYTSMI</sequence>
<name>A0A1A8Y281_9RHOO</name>
<organism evidence="1 2">
    <name type="scientific">Candidatus Propionivibrio aalborgensis</name>
    <dbReference type="NCBI Taxonomy" id="1860101"/>
    <lineage>
        <taxon>Bacteria</taxon>
        <taxon>Pseudomonadati</taxon>
        <taxon>Pseudomonadota</taxon>
        <taxon>Betaproteobacteria</taxon>
        <taxon>Rhodocyclales</taxon>
        <taxon>Rhodocyclaceae</taxon>
        <taxon>Propionivibrio</taxon>
    </lineage>
</organism>
<protein>
    <submittedName>
        <fullName evidence="1">Uncharacterized protein</fullName>
    </submittedName>
</protein>
<evidence type="ECO:0000313" key="2">
    <source>
        <dbReference type="Proteomes" id="UP000199600"/>
    </source>
</evidence>
<dbReference type="EMBL" id="FLQY01000391">
    <property type="protein sequence ID" value="SBT11056.1"/>
    <property type="molecule type" value="Genomic_DNA"/>
</dbReference>